<evidence type="ECO:0000313" key="2">
    <source>
        <dbReference type="Proteomes" id="UP001157161"/>
    </source>
</evidence>
<dbReference type="Proteomes" id="UP001157161">
    <property type="component" value="Unassembled WGS sequence"/>
</dbReference>
<protein>
    <recommendedName>
        <fullName evidence="3">FlgD Ig-like domain-containing protein</fullName>
    </recommendedName>
</protein>
<name>A0AA37UGR1_9MICO</name>
<sequence length="102" mass="10698">MTLAVDVATTSDVPCLVDLGSGATMVEISSGEDPVWSSAQCPFAPESRRLLLGEDAEDSQSLTWNGTRCDGGEVAGAGTYRIVVTHELDGQRLTGEATLLLQ</sequence>
<evidence type="ECO:0008006" key="3">
    <source>
        <dbReference type="Google" id="ProtNLM"/>
    </source>
</evidence>
<dbReference type="AlphaFoldDB" id="A0AA37UGR1"/>
<dbReference type="EMBL" id="BSUM01000001">
    <property type="protein sequence ID" value="GMA30318.1"/>
    <property type="molecule type" value="Genomic_DNA"/>
</dbReference>
<reference evidence="1" key="2">
    <citation type="submission" date="2023-02" db="EMBL/GenBank/DDBJ databases">
        <authorList>
            <person name="Sun Q."/>
            <person name="Mori K."/>
        </authorList>
    </citation>
    <scope>NUCLEOTIDE SEQUENCE</scope>
    <source>
        <strain evidence="1">NBRC 112290</strain>
    </source>
</reference>
<proteinExistence type="predicted"/>
<evidence type="ECO:0000313" key="1">
    <source>
        <dbReference type="EMBL" id="GMA30318.1"/>
    </source>
</evidence>
<organism evidence="1 2">
    <name type="scientific">Litorihabitans aurantiacus</name>
    <dbReference type="NCBI Taxonomy" id="1930061"/>
    <lineage>
        <taxon>Bacteria</taxon>
        <taxon>Bacillati</taxon>
        <taxon>Actinomycetota</taxon>
        <taxon>Actinomycetes</taxon>
        <taxon>Micrococcales</taxon>
        <taxon>Beutenbergiaceae</taxon>
        <taxon>Litorihabitans</taxon>
    </lineage>
</organism>
<reference evidence="1" key="1">
    <citation type="journal article" date="2014" name="Int. J. Syst. Evol. Microbiol.">
        <title>Complete genome sequence of Corynebacterium casei LMG S-19264T (=DSM 44701T), isolated from a smear-ripened cheese.</title>
        <authorList>
            <consortium name="US DOE Joint Genome Institute (JGI-PGF)"/>
            <person name="Walter F."/>
            <person name="Albersmeier A."/>
            <person name="Kalinowski J."/>
            <person name="Ruckert C."/>
        </authorList>
    </citation>
    <scope>NUCLEOTIDE SEQUENCE</scope>
    <source>
        <strain evidence="1">NBRC 112290</strain>
    </source>
</reference>
<dbReference type="RefSeq" id="WP_284248892.1">
    <property type="nucleotide sequence ID" value="NZ_BSUM01000001.1"/>
</dbReference>
<comment type="caution">
    <text evidence="1">The sequence shown here is derived from an EMBL/GenBank/DDBJ whole genome shotgun (WGS) entry which is preliminary data.</text>
</comment>
<accession>A0AA37UGR1</accession>
<keyword evidence="2" id="KW-1185">Reference proteome</keyword>
<gene>
    <name evidence="1" type="ORF">GCM10025875_03100</name>
</gene>